<dbReference type="EMBL" id="ML986530">
    <property type="protein sequence ID" value="KAF2271937.1"/>
    <property type="molecule type" value="Genomic_DNA"/>
</dbReference>
<dbReference type="Proteomes" id="UP000800097">
    <property type="component" value="Unassembled WGS sequence"/>
</dbReference>
<gene>
    <name evidence="1" type="ORF">EI97DRAFT_240789</name>
</gene>
<dbReference type="RefSeq" id="XP_033649476.1">
    <property type="nucleotide sequence ID" value="XM_033794052.1"/>
</dbReference>
<name>A0A6A6J6U2_WESOR</name>
<dbReference type="AlphaFoldDB" id="A0A6A6J6U2"/>
<sequence>MRTNCPADAENTVLSGQKENRGLQTWMWAGQNVGGVDCASLRAWWRCELGVGDAMQADMHTSKDEHMFLLSRIVAEFIMDDYS</sequence>
<protein>
    <submittedName>
        <fullName evidence="1">Uncharacterized protein</fullName>
    </submittedName>
</protein>
<evidence type="ECO:0000313" key="2">
    <source>
        <dbReference type="Proteomes" id="UP000800097"/>
    </source>
</evidence>
<keyword evidence="2" id="KW-1185">Reference proteome</keyword>
<accession>A0A6A6J6U2</accession>
<reference evidence="1" key="1">
    <citation type="journal article" date="2020" name="Stud. Mycol.">
        <title>101 Dothideomycetes genomes: a test case for predicting lifestyles and emergence of pathogens.</title>
        <authorList>
            <person name="Haridas S."/>
            <person name="Albert R."/>
            <person name="Binder M."/>
            <person name="Bloem J."/>
            <person name="Labutti K."/>
            <person name="Salamov A."/>
            <person name="Andreopoulos B."/>
            <person name="Baker S."/>
            <person name="Barry K."/>
            <person name="Bills G."/>
            <person name="Bluhm B."/>
            <person name="Cannon C."/>
            <person name="Castanera R."/>
            <person name="Culley D."/>
            <person name="Daum C."/>
            <person name="Ezra D."/>
            <person name="Gonzalez J."/>
            <person name="Henrissat B."/>
            <person name="Kuo A."/>
            <person name="Liang C."/>
            <person name="Lipzen A."/>
            <person name="Lutzoni F."/>
            <person name="Magnuson J."/>
            <person name="Mondo S."/>
            <person name="Nolan M."/>
            <person name="Ohm R."/>
            <person name="Pangilinan J."/>
            <person name="Park H.-J."/>
            <person name="Ramirez L."/>
            <person name="Alfaro M."/>
            <person name="Sun H."/>
            <person name="Tritt A."/>
            <person name="Yoshinaga Y."/>
            <person name="Zwiers L.-H."/>
            <person name="Turgeon B."/>
            <person name="Goodwin S."/>
            <person name="Spatafora J."/>
            <person name="Crous P."/>
            <person name="Grigoriev I."/>
        </authorList>
    </citation>
    <scope>NUCLEOTIDE SEQUENCE</scope>
    <source>
        <strain evidence="1">CBS 379.55</strain>
    </source>
</reference>
<proteinExistence type="predicted"/>
<dbReference type="GeneID" id="54547227"/>
<evidence type="ECO:0000313" key="1">
    <source>
        <dbReference type="EMBL" id="KAF2271937.1"/>
    </source>
</evidence>
<organism evidence="1 2">
    <name type="scientific">Westerdykella ornata</name>
    <dbReference type="NCBI Taxonomy" id="318751"/>
    <lineage>
        <taxon>Eukaryota</taxon>
        <taxon>Fungi</taxon>
        <taxon>Dikarya</taxon>
        <taxon>Ascomycota</taxon>
        <taxon>Pezizomycotina</taxon>
        <taxon>Dothideomycetes</taxon>
        <taxon>Pleosporomycetidae</taxon>
        <taxon>Pleosporales</taxon>
        <taxon>Sporormiaceae</taxon>
        <taxon>Westerdykella</taxon>
    </lineage>
</organism>